<dbReference type="InterPro" id="IPR000863">
    <property type="entry name" value="Sulfotransferase_dom"/>
</dbReference>
<dbReference type="InterPro" id="IPR000408">
    <property type="entry name" value="Reg_chr_condens"/>
</dbReference>
<proteinExistence type="predicted"/>
<feature type="repeat" description="RCC1" evidence="1">
    <location>
        <begin position="126"/>
        <end position="189"/>
    </location>
</feature>
<protein>
    <recommendedName>
        <fullName evidence="3">Sulfotransferase domain-containing protein</fullName>
    </recommendedName>
</protein>
<dbReference type="Gene3D" id="2.130.10.30">
    <property type="entry name" value="Regulator of chromosome condensation 1/beta-lactamase-inhibitor protein II"/>
    <property type="match status" value="2"/>
</dbReference>
<dbReference type="GO" id="GO:0019319">
    <property type="term" value="P:hexose biosynthetic process"/>
    <property type="evidence" value="ECO:0007669"/>
    <property type="project" value="TreeGrafter"/>
</dbReference>
<feature type="repeat" description="RCC1" evidence="1">
    <location>
        <begin position="190"/>
        <end position="240"/>
    </location>
</feature>
<dbReference type="InterPro" id="IPR027417">
    <property type="entry name" value="P-loop_NTPase"/>
</dbReference>
<dbReference type="PANTHER" id="PTHR15723">
    <property type="entry name" value="CARBOHYDRATE SULFOTRANSFERASE 15"/>
    <property type="match status" value="1"/>
</dbReference>
<feature type="region of interest" description="Disordered" evidence="2">
    <location>
        <begin position="1"/>
        <end position="33"/>
    </location>
</feature>
<dbReference type="SUPFAM" id="SSF52540">
    <property type="entry name" value="P-loop containing nucleoside triphosphate hydrolases"/>
    <property type="match status" value="1"/>
</dbReference>
<reference evidence="4 5" key="1">
    <citation type="journal article" date="2024" name="Nat. Commun.">
        <title>Phylogenomics reveals the evolutionary origins of lichenization in chlorophyte algae.</title>
        <authorList>
            <person name="Puginier C."/>
            <person name="Libourel C."/>
            <person name="Otte J."/>
            <person name="Skaloud P."/>
            <person name="Haon M."/>
            <person name="Grisel S."/>
            <person name="Petersen M."/>
            <person name="Berrin J.G."/>
            <person name="Delaux P.M."/>
            <person name="Dal Grande F."/>
            <person name="Keller J."/>
        </authorList>
    </citation>
    <scope>NUCLEOTIDE SEQUENCE [LARGE SCALE GENOMIC DNA]</scope>
    <source>
        <strain evidence="4 5">SAG 245.80</strain>
    </source>
</reference>
<keyword evidence="5" id="KW-1185">Reference proteome</keyword>
<dbReference type="PROSITE" id="PS50012">
    <property type="entry name" value="RCC1_3"/>
    <property type="match status" value="3"/>
</dbReference>
<feature type="repeat" description="RCC1" evidence="1">
    <location>
        <begin position="58"/>
        <end position="125"/>
    </location>
</feature>
<dbReference type="EMBL" id="JALJOU010000002">
    <property type="protein sequence ID" value="KAK9845960.1"/>
    <property type="molecule type" value="Genomic_DNA"/>
</dbReference>
<feature type="domain" description="Sulfotransferase" evidence="3">
    <location>
        <begin position="396"/>
        <end position="616"/>
    </location>
</feature>
<dbReference type="PANTHER" id="PTHR15723:SF0">
    <property type="entry name" value="CARBOHYDRATE SULFOTRANSFERASE 15"/>
    <property type="match status" value="1"/>
</dbReference>
<name>A0AAW1SHN5_9CHLO</name>
<evidence type="ECO:0000259" key="3">
    <source>
        <dbReference type="Pfam" id="PF00685"/>
    </source>
</evidence>
<sequence>MAAPTTAHKVLSWGVDGNPRPLGRATGDPRRPGLVGGLPDMLVSVAAAGHSLAVDGAGALWSWGRNDSAGGGGGGSAPLAASGQLGAPRVGPAAVPAKMAGTGAGGLRFVAVAAGRYHSIGLTSDGAVHTWGLNDHFQLGRQAHNESGAQCDGGAGCACADVAAGRVAGLPSVKAIAAGRYNSLAVDERGRVWTWGLDSCGLAEDGRRIGQPPRLVGGGLGGEVVALAAGYRHWLALTACGRGPLGLCIQVALTARLPGFGRGEPWGPAVALAGGEHTLVVATLGGQVVAWGIGAPEPALLEGAPEGMRAVTVSGAHQHFLAIYEGGAARSEPGSSASSTMQGGADELVSLKKVPAEVRAAAPDVFAGLAPLQPGLRSPCFHNTSGHLRCLPYFSIIGVSKCGTTDLHHKLLALPSVVRTANKGPHFWDEVHSLQSYLENFDGVAAAAAADPCAIASDASSNTFSYAIIGLRGVANTSVPLPVVHRAAQPRTRLILLLREPAERMHSAFWYYGCMHGLYQRHGLSAAGFHAFAQEEVAIMRSCLQESSLVACATREWGAAQQLIKGVYVLPMVAWLAAYPREQLLILTLEELRQDAEGVLAHAAAFLDLAPTKAQLAAAARVRANRGHNMRSGVPRCGGARDPMWEQTAALLRGFYAPFNAQLADLLGDLRYTWRAA</sequence>
<dbReference type="InterPro" id="IPR009091">
    <property type="entry name" value="RCC1/BLIP-II"/>
</dbReference>
<evidence type="ECO:0000313" key="5">
    <source>
        <dbReference type="Proteomes" id="UP001445335"/>
    </source>
</evidence>
<dbReference type="InterPro" id="IPR052654">
    <property type="entry name" value="CS_Sulfotransferase"/>
</dbReference>
<evidence type="ECO:0000256" key="1">
    <source>
        <dbReference type="PROSITE-ProRule" id="PRU00235"/>
    </source>
</evidence>
<accession>A0AAW1SHN5</accession>
<dbReference type="Gene3D" id="3.40.50.300">
    <property type="entry name" value="P-loop containing nucleotide triphosphate hydrolases"/>
    <property type="match status" value="1"/>
</dbReference>
<dbReference type="GO" id="GO:0050659">
    <property type="term" value="F:N-acetylgalactosamine 4-sulfate 6-O-sulfotransferase activity"/>
    <property type="evidence" value="ECO:0007669"/>
    <property type="project" value="TreeGrafter"/>
</dbReference>
<comment type="caution">
    <text evidence="4">The sequence shown here is derived from an EMBL/GenBank/DDBJ whole genome shotgun (WGS) entry which is preliminary data.</text>
</comment>
<evidence type="ECO:0000313" key="4">
    <source>
        <dbReference type="EMBL" id="KAK9845960.1"/>
    </source>
</evidence>
<dbReference type="PRINTS" id="PR00633">
    <property type="entry name" value="RCCNDNSATION"/>
</dbReference>
<dbReference type="Pfam" id="PF00685">
    <property type="entry name" value="Sulfotransfer_1"/>
    <property type="match status" value="1"/>
</dbReference>
<evidence type="ECO:0000256" key="2">
    <source>
        <dbReference type="SAM" id="MobiDB-lite"/>
    </source>
</evidence>
<dbReference type="PROSITE" id="PS00626">
    <property type="entry name" value="RCC1_2"/>
    <property type="match status" value="1"/>
</dbReference>
<dbReference type="Pfam" id="PF13540">
    <property type="entry name" value="RCC1_2"/>
    <property type="match status" value="2"/>
</dbReference>
<gene>
    <name evidence="4" type="ORF">WJX81_006889</name>
</gene>
<dbReference type="AlphaFoldDB" id="A0AAW1SHN5"/>
<dbReference type="Proteomes" id="UP001445335">
    <property type="component" value="Unassembled WGS sequence"/>
</dbReference>
<organism evidence="4 5">
    <name type="scientific">Elliptochloris bilobata</name>
    <dbReference type="NCBI Taxonomy" id="381761"/>
    <lineage>
        <taxon>Eukaryota</taxon>
        <taxon>Viridiplantae</taxon>
        <taxon>Chlorophyta</taxon>
        <taxon>core chlorophytes</taxon>
        <taxon>Trebouxiophyceae</taxon>
        <taxon>Trebouxiophyceae incertae sedis</taxon>
        <taxon>Elliptochloris clade</taxon>
        <taxon>Elliptochloris</taxon>
    </lineage>
</organism>
<dbReference type="SUPFAM" id="SSF50985">
    <property type="entry name" value="RCC1/BLIP-II"/>
    <property type="match status" value="1"/>
</dbReference>